<dbReference type="Proteomes" id="UP000429958">
    <property type="component" value="Unassembled WGS sequence"/>
</dbReference>
<dbReference type="SUPFAM" id="SSF53335">
    <property type="entry name" value="S-adenosyl-L-methionine-dependent methyltransferases"/>
    <property type="match status" value="1"/>
</dbReference>
<evidence type="ECO:0000259" key="1">
    <source>
        <dbReference type="Pfam" id="PF00535"/>
    </source>
</evidence>
<evidence type="ECO:0000313" key="3">
    <source>
        <dbReference type="Proteomes" id="UP000429958"/>
    </source>
</evidence>
<comment type="caution">
    <text evidence="2">The sequence shown here is derived from an EMBL/GenBank/DDBJ whole genome shotgun (WGS) entry which is preliminary data.</text>
</comment>
<dbReference type="PANTHER" id="PTHR22916:SF3">
    <property type="entry name" value="UDP-GLCNAC:BETAGAL BETA-1,3-N-ACETYLGLUCOSAMINYLTRANSFERASE-LIKE PROTEIN 1"/>
    <property type="match status" value="1"/>
</dbReference>
<dbReference type="Pfam" id="PF00535">
    <property type="entry name" value="Glycos_transf_2"/>
    <property type="match status" value="1"/>
</dbReference>
<dbReference type="RefSeq" id="WP_154470513.1">
    <property type="nucleotide sequence ID" value="NZ_VUMD01000001.1"/>
</dbReference>
<name>A0A7X2TBQ1_9CLOT</name>
<dbReference type="PANTHER" id="PTHR22916">
    <property type="entry name" value="GLYCOSYLTRANSFERASE"/>
    <property type="match status" value="1"/>
</dbReference>
<evidence type="ECO:0000313" key="2">
    <source>
        <dbReference type="EMBL" id="MSS35096.1"/>
    </source>
</evidence>
<keyword evidence="3" id="KW-1185">Reference proteome</keyword>
<organism evidence="2 3">
    <name type="scientific">Clostridium porci</name>
    <dbReference type="NCBI Taxonomy" id="2605778"/>
    <lineage>
        <taxon>Bacteria</taxon>
        <taxon>Bacillati</taxon>
        <taxon>Bacillota</taxon>
        <taxon>Clostridia</taxon>
        <taxon>Eubacteriales</taxon>
        <taxon>Clostridiaceae</taxon>
        <taxon>Clostridium</taxon>
    </lineage>
</organism>
<dbReference type="EMBL" id="VUMD01000001">
    <property type="protein sequence ID" value="MSS35096.1"/>
    <property type="molecule type" value="Genomic_DNA"/>
</dbReference>
<dbReference type="InterPro" id="IPR029063">
    <property type="entry name" value="SAM-dependent_MTases_sf"/>
</dbReference>
<accession>A0A7X2TBQ1</accession>
<dbReference type="InterPro" id="IPR001173">
    <property type="entry name" value="Glyco_trans_2-like"/>
</dbReference>
<dbReference type="InterPro" id="IPR029044">
    <property type="entry name" value="Nucleotide-diphossugar_trans"/>
</dbReference>
<reference evidence="2 3" key="1">
    <citation type="submission" date="2019-08" db="EMBL/GenBank/DDBJ databases">
        <title>In-depth cultivation of the pig gut microbiome towards novel bacterial diversity and tailored functional studies.</title>
        <authorList>
            <person name="Wylensek D."/>
            <person name="Hitch T.C.A."/>
            <person name="Clavel T."/>
        </authorList>
    </citation>
    <scope>NUCLEOTIDE SEQUENCE [LARGE SCALE GENOMIC DNA]</scope>
    <source>
        <strain evidence="2 3">WCA-389-WT-23D1</strain>
    </source>
</reference>
<sequence length="412" mass="47527">MGKPLISIIIPVYNGSDYLKEAIDSALAQTYRNCEVIVINDGSCDNGRTEEIAFSYGDRIRYFSKANGGVAQALNYGIKEMKGSYFSWLSHDDVLYPEKVEKEFAELERTGAALVFCSYHLFGNGGRRSLVRLSDHFSKNRLEQGVFPVLNGLIQFGGVLFSKEIFNRYGVFNEELRTTQDFEFLFRVLKREKSCYLDEPLYGIRYHKGQGSRTIKSVLKDADEMFMMFLNDISDKEREMAYGSVYNYYYRMYLNILPQTHLVRSLEQCRKKLKSFKEKGYAKKGCAEQRSTQARRCMESYLEKGKRIYIYGCGNYGRRLKRDLELRGFLVEGFIDGNSQMWGACIDGSFCIPLKKLIFNKHQILIIVAALVADEIVRELSRYETLEFITKKVIDEAGMDFPPEAEVVLKEN</sequence>
<dbReference type="Gene3D" id="3.90.550.10">
    <property type="entry name" value="Spore Coat Polysaccharide Biosynthesis Protein SpsA, Chain A"/>
    <property type="match status" value="1"/>
</dbReference>
<dbReference type="GO" id="GO:0016758">
    <property type="term" value="F:hexosyltransferase activity"/>
    <property type="evidence" value="ECO:0007669"/>
    <property type="project" value="UniProtKB-ARBA"/>
</dbReference>
<proteinExistence type="predicted"/>
<dbReference type="AlphaFoldDB" id="A0A7X2TBQ1"/>
<dbReference type="SUPFAM" id="SSF53448">
    <property type="entry name" value="Nucleotide-diphospho-sugar transferases"/>
    <property type="match status" value="1"/>
</dbReference>
<protein>
    <submittedName>
        <fullName evidence="2">Glycosyltransferase</fullName>
    </submittedName>
</protein>
<keyword evidence="2" id="KW-0808">Transferase</keyword>
<feature type="domain" description="Glycosyltransferase 2-like" evidence="1">
    <location>
        <begin position="7"/>
        <end position="168"/>
    </location>
</feature>
<gene>
    <name evidence="2" type="ORF">FYJ39_00515</name>
</gene>